<name>A0A437MC49_9PROT</name>
<dbReference type="AlphaFoldDB" id="A0A437MC49"/>
<comment type="caution">
    <text evidence="1">The sequence shown here is derived from an EMBL/GenBank/DDBJ whole genome shotgun (WGS) entry which is preliminary data.</text>
</comment>
<gene>
    <name evidence="1" type="ORF">EOD42_16665</name>
</gene>
<organism evidence="1 2">
    <name type="scientific">Rhodovarius crocodyli</name>
    <dbReference type="NCBI Taxonomy" id="1979269"/>
    <lineage>
        <taxon>Bacteria</taxon>
        <taxon>Pseudomonadati</taxon>
        <taxon>Pseudomonadota</taxon>
        <taxon>Alphaproteobacteria</taxon>
        <taxon>Acetobacterales</taxon>
        <taxon>Roseomonadaceae</taxon>
        <taxon>Rhodovarius</taxon>
    </lineage>
</organism>
<evidence type="ECO:0000313" key="2">
    <source>
        <dbReference type="Proteomes" id="UP000282957"/>
    </source>
</evidence>
<reference evidence="1 2" key="1">
    <citation type="submission" date="2019-01" db="EMBL/GenBank/DDBJ databases">
        <authorList>
            <person name="Chen W.-M."/>
        </authorList>
    </citation>
    <scope>NUCLEOTIDE SEQUENCE [LARGE SCALE GENOMIC DNA]</scope>
    <source>
        <strain evidence="1 2">CCP-6</strain>
    </source>
</reference>
<keyword evidence="2" id="KW-1185">Reference proteome</keyword>
<accession>A0A437MC49</accession>
<dbReference type="Proteomes" id="UP000282957">
    <property type="component" value="Unassembled WGS sequence"/>
</dbReference>
<protein>
    <submittedName>
        <fullName evidence="1">Uncharacterized protein</fullName>
    </submittedName>
</protein>
<evidence type="ECO:0000313" key="1">
    <source>
        <dbReference type="EMBL" id="RVT95217.1"/>
    </source>
</evidence>
<sequence length="120" mass="12993">MASVGQPIIVPSPRGFWFFGHLTEHGVQMSIENFLDLQHARRWCQGQGIRALYEIDGARMSTDAATLLEATALGIEPQNRRGLKNLILCGMAEKSRAEGKLTITLTEKGRATAAALGVSA</sequence>
<dbReference type="EMBL" id="SACL01000006">
    <property type="protein sequence ID" value="RVT95217.1"/>
    <property type="molecule type" value="Genomic_DNA"/>
</dbReference>
<dbReference type="RefSeq" id="WP_127788705.1">
    <property type="nucleotide sequence ID" value="NZ_SACL01000006.1"/>
</dbReference>
<proteinExistence type="predicted"/>